<reference evidence="6" key="1">
    <citation type="submission" date="2021-02" db="EMBL/GenBank/DDBJ databases">
        <authorList>
            <person name="Nowell W R."/>
        </authorList>
    </citation>
    <scope>NUCLEOTIDE SEQUENCE</scope>
</reference>
<keyword evidence="2" id="KW-0547">Nucleotide-binding</keyword>
<dbReference type="InterPro" id="IPR036371">
    <property type="entry name" value="TPK_B1-bd_sf"/>
</dbReference>
<dbReference type="Pfam" id="PF04263">
    <property type="entry name" value="TPK_catalytic"/>
    <property type="match status" value="1"/>
</dbReference>
<dbReference type="GO" id="GO:0004788">
    <property type="term" value="F:thiamine diphosphokinase activity"/>
    <property type="evidence" value="ECO:0007669"/>
    <property type="project" value="InterPro"/>
</dbReference>
<evidence type="ECO:0000259" key="5">
    <source>
        <dbReference type="SMART" id="SM00983"/>
    </source>
</evidence>
<dbReference type="CDD" id="cd07995">
    <property type="entry name" value="TPK"/>
    <property type="match status" value="1"/>
</dbReference>
<dbReference type="PANTHER" id="PTHR13622:SF8">
    <property type="entry name" value="THIAMIN PYROPHOSPHOKINASE 1"/>
    <property type="match status" value="1"/>
</dbReference>
<dbReference type="Proteomes" id="UP000681720">
    <property type="component" value="Unassembled WGS sequence"/>
</dbReference>
<evidence type="ECO:0000256" key="2">
    <source>
        <dbReference type="ARBA" id="ARBA00022741"/>
    </source>
</evidence>
<dbReference type="AlphaFoldDB" id="A0A814T0W1"/>
<sequence>MLDLQQSFTHEKPLFDHYPLNIFNRNARDLPAVYGLIVLNYSKSSIDKWLTESIWSGARIRACADGGSNELHQFTLDKTETRLGHFTPNFIIGDLDSVKPETRQFYEQKFNVPFIEMKDQDTTDFTKCLEEFQKKMDAEPLEHIYVFCTFAGRFDQAMSIIHTLYLYPKLNIFLVSDQDVTFLLKPGLNRIHGIQSPMCGTYCGLIPFAGPVKALTNGLQWNLDEKMELNYNTLISTSNAYSEPKNEFVTVNTPESLVWSMTFAETVQDDQ</sequence>
<dbReference type="GO" id="GO:0016301">
    <property type="term" value="F:kinase activity"/>
    <property type="evidence" value="ECO:0007669"/>
    <property type="project" value="UniProtKB-KW"/>
</dbReference>
<dbReference type="OrthoDB" id="25149at2759"/>
<dbReference type="Proteomes" id="UP000663855">
    <property type="component" value="Unassembled WGS sequence"/>
</dbReference>
<comment type="caution">
    <text evidence="6">The sequence shown here is derived from an EMBL/GenBank/DDBJ whole genome shotgun (WGS) entry which is preliminary data.</text>
</comment>
<dbReference type="EMBL" id="CAJOBJ010002234">
    <property type="protein sequence ID" value="CAF3916794.1"/>
    <property type="molecule type" value="Genomic_DNA"/>
</dbReference>
<gene>
    <name evidence="9" type="ORF">BYL167_LOCUS9921</name>
    <name evidence="6" type="ORF">CJN711_LOCUS9725</name>
    <name evidence="8" type="ORF">GIL414_LOCUS7359</name>
    <name evidence="7" type="ORF">KQP761_LOCUS17017</name>
</gene>
<dbReference type="Pfam" id="PF04265">
    <property type="entry name" value="TPK_B1_binding"/>
    <property type="match status" value="1"/>
</dbReference>
<keyword evidence="1" id="KW-0808">Transferase</keyword>
<organism evidence="6 10">
    <name type="scientific">Rotaria magnacalcarata</name>
    <dbReference type="NCBI Taxonomy" id="392030"/>
    <lineage>
        <taxon>Eukaryota</taxon>
        <taxon>Metazoa</taxon>
        <taxon>Spiralia</taxon>
        <taxon>Gnathifera</taxon>
        <taxon>Rotifera</taxon>
        <taxon>Eurotatoria</taxon>
        <taxon>Bdelloidea</taxon>
        <taxon>Philodinida</taxon>
        <taxon>Philodinidae</taxon>
        <taxon>Rotaria</taxon>
    </lineage>
</organism>
<evidence type="ECO:0000313" key="8">
    <source>
        <dbReference type="EMBL" id="CAF3916794.1"/>
    </source>
</evidence>
<evidence type="ECO:0000313" key="10">
    <source>
        <dbReference type="Proteomes" id="UP000663855"/>
    </source>
</evidence>
<dbReference type="NCBIfam" id="TIGR01378">
    <property type="entry name" value="thi_PPkinase"/>
    <property type="match status" value="1"/>
</dbReference>
<dbReference type="SMART" id="SM00983">
    <property type="entry name" value="TPK_B1_binding"/>
    <property type="match status" value="1"/>
</dbReference>
<keyword evidence="3" id="KW-0418">Kinase</keyword>
<dbReference type="InterPro" id="IPR007371">
    <property type="entry name" value="TPK_catalytic"/>
</dbReference>
<dbReference type="SUPFAM" id="SSF63999">
    <property type="entry name" value="Thiamin pyrophosphokinase, catalytic domain"/>
    <property type="match status" value="1"/>
</dbReference>
<proteinExistence type="predicted"/>
<dbReference type="InterPro" id="IPR007373">
    <property type="entry name" value="Thiamin_PyroPKinase_B1-bd"/>
</dbReference>
<dbReference type="InterPro" id="IPR006282">
    <property type="entry name" value="Thi_PPkinase"/>
</dbReference>
<dbReference type="SUPFAM" id="SSF63862">
    <property type="entry name" value="Thiamin pyrophosphokinase, substrate-binding domain"/>
    <property type="match status" value="1"/>
</dbReference>
<dbReference type="Proteomes" id="UP000663834">
    <property type="component" value="Unassembled WGS sequence"/>
</dbReference>
<accession>A0A814T0W1</accession>
<dbReference type="Proteomes" id="UP000681967">
    <property type="component" value="Unassembled WGS sequence"/>
</dbReference>
<dbReference type="PANTHER" id="PTHR13622">
    <property type="entry name" value="THIAMIN PYROPHOSPHOKINASE"/>
    <property type="match status" value="1"/>
</dbReference>
<evidence type="ECO:0000313" key="9">
    <source>
        <dbReference type="EMBL" id="CAF3929404.1"/>
    </source>
</evidence>
<evidence type="ECO:0000313" key="7">
    <source>
        <dbReference type="EMBL" id="CAF1541796.1"/>
    </source>
</evidence>
<evidence type="ECO:0000256" key="1">
    <source>
        <dbReference type="ARBA" id="ARBA00022679"/>
    </source>
</evidence>
<protein>
    <recommendedName>
        <fullName evidence="5">Thiamin pyrophosphokinase thiamin-binding domain-containing protein</fullName>
    </recommendedName>
</protein>
<dbReference type="InterPro" id="IPR036759">
    <property type="entry name" value="TPK_catalytic_sf"/>
</dbReference>
<dbReference type="Gene3D" id="3.40.50.10240">
    <property type="entry name" value="Thiamin pyrophosphokinase, catalytic domain"/>
    <property type="match status" value="1"/>
</dbReference>
<dbReference type="GO" id="GO:0006772">
    <property type="term" value="P:thiamine metabolic process"/>
    <property type="evidence" value="ECO:0007669"/>
    <property type="project" value="InterPro"/>
</dbReference>
<dbReference type="EMBL" id="CAJNOV010003851">
    <property type="protein sequence ID" value="CAF1155127.1"/>
    <property type="molecule type" value="Genomic_DNA"/>
</dbReference>
<dbReference type="FunFam" id="2.60.120.320:FF:000001">
    <property type="entry name" value="Thiamine pyrophosphokinase"/>
    <property type="match status" value="1"/>
</dbReference>
<evidence type="ECO:0000313" key="6">
    <source>
        <dbReference type="EMBL" id="CAF1155127.1"/>
    </source>
</evidence>
<name>A0A814T0W1_9BILA</name>
<dbReference type="EMBL" id="CAJNOW010008637">
    <property type="protein sequence ID" value="CAF1541796.1"/>
    <property type="molecule type" value="Genomic_DNA"/>
</dbReference>
<dbReference type="GO" id="GO:0005524">
    <property type="term" value="F:ATP binding"/>
    <property type="evidence" value="ECO:0007669"/>
    <property type="project" value="UniProtKB-KW"/>
</dbReference>
<dbReference type="Gene3D" id="2.60.120.320">
    <property type="entry name" value="Thiamin pyrophosphokinase, thiamin-binding domain"/>
    <property type="match status" value="1"/>
</dbReference>
<feature type="domain" description="Thiamin pyrophosphokinase thiamin-binding" evidence="5">
    <location>
        <begin position="187"/>
        <end position="257"/>
    </location>
</feature>
<dbReference type="GO" id="GO:0009229">
    <property type="term" value="P:thiamine diphosphate biosynthetic process"/>
    <property type="evidence" value="ECO:0007669"/>
    <property type="project" value="InterPro"/>
</dbReference>
<evidence type="ECO:0000256" key="4">
    <source>
        <dbReference type="ARBA" id="ARBA00022840"/>
    </source>
</evidence>
<dbReference type="EMBL" id="CAJOBH010002917">
    <property type="protein sequence ID" value="CAF3929404.1"/>
    <property type="molecule type" value="Genomic_DNA"/>
</dbReference>
<evidence type="ECO:0000256" key="3">
    <source>
        <dbReference type="ARBA" id="ARBA00022777"/>
    </source>
</evidence>
<dbReference type="GO" id="GO:0030975">
    <property type="term" value="F:thiamine binding"/>
    <property type="evidence" value="ECO:0007669"/>
    <property type="project" value="InterPro"/>
</dbReference>
<keyword evidence="4" id="KW-0067">ATP-binding</keyword>